<comment type="similarity">
    <text evidence="1">Belongs to the ABC transporter superfamily.</text>
</comment>
<evidence type="ECO:0000313" key="6">
    <source>
        <dbReference type="EMBL" id="OBR63211.1"/>
    </source>
</evidence>
<reference evidence="6 7" key="1">
    <citation type="submission" date="2016-05" db="EMBL/GenBank/DDBJ databases">
        <title>Paenibacillus oryzae. sp. nov., isolated from the rice root.</title>
        <authorList>
            <person name="Zhang J."/>
            <person name="Zhang X."/>
        </authorList>
    </citation>
    <scope>NUCLEOTIDE SEQUENCE [LARGE SCALE GENOMIC DNA]</scope>
    <source>
        <strain evidence="6 7">1DrF-4</strain>
    </source>
</reference>
<organism evidence="6 7">
    <name type="scientific">Paenibacillus oryzae</name>
    <dbReference type="NCBI Taxonomy" id="1844972"/>
    <lineage>
        <taxon>Bacteria</taxon>
        <taxon>Bacillati</taxon>
        <taxon>Bacillota</taxon>
        <taxon>Bacilli</taxon>
        <taxon>Bacillales</taxon>
        <taxon>Paenibacillaceae</taxon>
        <taxon>Paenibacillus</taxon>
    </lineage>
</organism>
<feature type="domain" description="ABC transporter" evidence="5">
    <location>
        <begin position="5"/>
        <end position="233"/>
    </location>
</feature>
<dbReference type="PANTHER" id="PTHR43335">
    <property type="entry name" value="ABC TRANSPORTER, ATP-BINDING PROTEIN"/>
    <property type="match status" value="1"/>
</dbReference>
<dbReference type="RefSeq" id="WP_068686477.1">
    <property type="nucleotide sequence ID" value="NZ_LYPA01000074.1"/>
</dbReference>
<dbReference type="InterPro" id="IPR027417">
    <property type="entry name" value="P-loop_NTPase"/>
</dbReference>
<keyword evidence="2" id="KW-0813">Transport</keyword>
<dbReference type="GO" id="GO:0005524">
    <property type="term" value="F:ATP binding"/>
    <property type="evidence" value="ECO:0007669"/>
    <property type="project" value="UniProtKB-KW"/>
</dbReference>
<dbReference type="Proteomes" id="UP000092024">
    <property type="component" value="Unassembled WGS sequence"/>
</dbReference>
<dbReference type="Pfam" id="PF00005">
    <property type="entry name" value="ABC_tran"/>
    <property type="match status" value="1"/>
</dbReference>
<dbReference type="PROSITE" id="PS50893">
    <property type="entry name" value="ABC_TRANSPORTER_2"/>
    <property type="match status" value="1"/>
</dbReference>
<dbReference type="InterPro" id="IPR017871">
    <property type="entry name" value="ABC_transporter-like_CS"/>
</dbReference>
<keyword evidence="3" id="KW-0547">Nucleotide-binding</keyword>
<dbReference type="SUPFAM" id="SSF52540">
    <property type="entry name" value="P-loop containing nucleoside triphosphate hydrolases"/>
    <property type="match status" value="1"/>
</dbReference>
<dbReference type="InterPro" id="IPR003439">
    <property type="entry name" value="ABC_transporter-like_ATP-bd"/>
</dbReference>
<gene>
    <name evidence="6" type="ORF">A7K91_24970</name>
</gene>
<dbReference type="InterPro" id="IPR003593">
    <property type="entry name" value="AAA+_ATPase"/>
</dbReference>
<evidence type="ECO:0000256" key="1">
    <source>
        <dbReference type="ARBA" id="ARBA00005417"/>
    </source>
</evidence>
<dbReference type="Gene3D" id="3.40.50.300">
    <property type="entry name" value="P-loop containing nucleotide triphosphate hydrolases"/>
    <property type="match status" value="1"/>
</dbReference>
<evidence type="ECO:0000256" key="2">
    <source>
        <dbReference type="ARBA" id="ARBA00022448"/>
    </source>
</evidence>
<dbReference type="SMART" id="SM00382">
    <property type="entry name" value="AAA"/>
    <property type="match status" value="1"/>
</dbReference>
<accession>A0A1A5YC78</accession>
<evidence type="ECO:0000256" key="4">
    <source>
        <dbReference type="ARBA" id="ARBA00022840"/>
    </source>
</evidence>
<dbReference type="PANTHER" id="PTHR43335:SF11">
    <property type="entry name" value="ABC TRANSPORTER RELATED"/>
    <property type="match status" value="1"/>
</dbReference>
<keyword evidence="4" id="KW-0067">ATP-binding</keyword>
<comment type="caution">
    <text evidence="6">The sequence shown here is derived from an EMBL/GenBank/DDBJ whole genome shotgun (WGS) entry which is preliminary data.</text>
</comment>
<evidence type="ECO:0000313" key="7">
    <source>
        <dbReference type="Proteomes" id="UP000092024"/>
    </source>
</evidence>
<dbReference type="CDD" id="cd03230">
    <property type="entry name" value="ABC_DR_subfamily_A"/>
    <property type="match status" value="1"/>
</dbReference>
<proteinExistence type="inferred from homology"/>
<name>A0A1A5YC78_9BACL</name>
<keyword evidence="7" id="KW-1185">Reference proteome</keyword>
<sequence length="343" mass="37795">MRPLLEVEGLVKSFGTTKAVKGLDFTVMEGRCAALLGPNGAGKTTTIRMLTGLLKATKGTVRINGCSGSSHRDMRELLGYVPQSPSFYGWMTGKEYVAYAGKLCGLTARQADIRASELLSRVGLEEAGKRRIQGYSGGMKQRLGLAQSLVHQPKLLVMDEPVSALDPIGRREVLELLQELKSETTVLFSTHVLHDAEELCDDIIIMASGQIALQGSLQEVRNNNRLPVISIRLEEGEASREWALTLKRDAESFAQKTVERENESTAAALPHMTSSHLPLQRMPLLRHVREVEVEGYLVRLIVDDIAEARRSLLEELLRENVGVSKLEVGFSSLEDLFMKVVSG</sequence>
<dbReference type="STRING" id="1844972.A7K91_24970"/>
<dbReference type="OrthoDB" id="9804819at2"/>
<protein>
    <recommendedName>
        <fullName evidence="5">ABC transporter domain-containing protein</fullName>
    </recommendedName>
</protein>
<evidence type="ECO:0000256" key="3">
    <source>
        <dbReference type="ARBA" id="ARBA00022741"/>
    </source>
</evidence>
<dbReference type="EMBL" id="LYPA01000074">
    <property type="protein sequence ID" value="OBR63211.1"/>
    <property type="molecule type" value="Genomic_DNA"/>
</dbReference>
<dbReference type="GO" id="GO:0016887">
    <property type="term" value="F:ATP hydrolysis activity"/>
    <property type="evidence" value="ECO:0007669"/>
    <property type="project" value="InterPro"/>
</dbReference>
<dbReference type="AlphaFoldDB" id="A0A1A5YC78"/>
<dbReference type="PROSITE" id="PS00211">
    <property type="entry name" value="ABC_TRANSPORTER_1"/>
    <property type="match status" value="1"/>
</dbReference>
<evidence type="ECO:0000259" key="5">
    <source>
        <dbReference type="PROSITE" id="PS50893"/>
    </source>
</evidence>